<accession>A0A8S8XIE1</accession>
<dbReference type="PANTHER" id="PTHR11941">
    <property type="entry name" value="ENOYL-COA HYDRATASE-RELATED"/>
    <property type="match status" value="1"/>
</dbReference>
<proteinExistence type="predicted"/>
<comment type="caution">
    <text evidence="1">The sequence shown here is derived from an EMBL/GenBank/DDBJ whole genome shotgun (WGS) entry which is preliminary data.</text>
</comment>
<sequence>MLSHRGAIRLATVQPDTQTDAPRRPWVESFRSLRELEVDVDPVHGMLFQRMKPITRPSLTRNLISELLHVIRALPAGYAEDAETGRPALKYMVLASKVPGIFQTGGDLTLFTDAIARGERETMRRYAHDCIDIVHAYLHAIDLPLHMIALVQGDALGGGWEGALANDVIIAERSAKFAFPESLFNLFPGMGAYSMISRRLSAAQAEEMMLSGRIYTAEEMHKLGLVAVLAEDGQGEAALYDYIRQYERQSVARQSIFKARRLANPVTREELIQIVNVWVDAAMSLTPADVRKMQRLASAQARRNTRG</sequence>
<dbReference type="InterPro" id="IPR029045">
    <property type="entry name" value="ClpP/crotonase-like_dom_sf"/>
</dbReference>
<dbReference type="AlphaFoldDB" id="A0A8S8XIE1"/>
<dbReference type="NCBIfam" id="NF006452">
    <property type="entry name" value="PRK08788.1"/>
    <property type="match status" value="1"/>
</dbReference>
<dbReference type="Gene3D" id="3.90.226.10">
    <property type="entry name" value="2-enoyl-CoA Hydratase, Chain A, domain 1"/>
    <property type="match status" value="1"/>
</dbReference>
<name>A0A8S8XIE1_9PROT</name>
<organism evidence="1 2">
    <name type="scientific">Roseiterribacter gracilis</name>
    <dbReference type="NCBI Taxonomy" id="2812848"/>
    <lineage>
        <taxon>Bacteria</taxon>
        <taxon>Pseudomonadati</taxon>
        <taxon>Pseudomonadota</taxon>
        <taxon>Alphaproteobacteria</taxon>
        <taxon>Rhodospirillales</taxon>
        <taxon>Roseiterribacteraceae</taxon>
        <taxon>Roseiterribacter</taxon>
    </lineage>
</organism>
<gene>
    <name evidence="1" type="ORF">TMPK1_39560</name>
</gene>
<dbReference type="InterPro" id="IPR001753">
    <property type="entry name" value="Enoyl-CoA_hydra/iso"/>
</dbReference>
<evidence type="ECO:0000313" key="1">
    <source>
        <dbReference type="EMBL" id="GIL41719.1"/>
    </source>
</evidence>
<dbReference type="GO" id="GO:0006635">
    <property type="term" value="P:fatty acid beta-oxidation"/>
    <property type="evidence" value="ECO:0007669"/>
    <property type="project" value="TreeGrafter"/>
</dbReference>
<dbReference type="EMBL" id="BOPV01000001">
    <property type="protein sequence ID" value="GIL41719.1"/>
    <property type="molecule type" value="Genomic_DNA"/>
</dbReference>
<protein>
    <submittedName>
        <fullName evidence="1">Enoyl-CoA hydratase</fullName>
    </submittedName>
</protein>
<dbReference type="GO" id="GO:0003824">
    <property type="term" value="F:catalytic activity"/>
    <property type="evidence" value="ECO:0007669"/>
    <property type="project" value="UniProtKB-ARBA"/>
</dbReference>
<dbReference type="RefSeq" id="WP_420245330.1">
    <property type="nucleotide sequence ID" value="NZ_BOPV01000001.1"/>
</dbReference>
<dbReference type="CDD" id="cd06558">
    <property type="entry name" value="crotonase-like"/>
    <property type="match status" value="1"/>
</dbReference>
<dbReference type="Pfam" id="PF00378">
    <property type="entry name" value="ECH_1"/>
    <property type="match status" value="1"/>
</dbReference>
<dbReference type="SUPFAM" id="SSF52096">
    <property type="entry name" value="ClpP/crotonase"/>
    <property type="match status" value="1"/>
</dbReference>
<reference evidence="1" key="1">
    <citation type="submission" date="2021-02" db="EMBL/GenBank/DDBJ databases">
        <title>Genome sequence of Rhodospirillales sp. strain TMPK1 isolated from soil.</title>
        <authorList>
            <person name="Nakai R."/>
            <person name="Kusada H."/>
            <person name="Tamaki H."/>
        </authorList>
    </citation>
    <scope>NUCLEOTIDE SEQUENCE</scope>
    <source>
        <strain evidence="1">TMPK1</strain>
    </source>
</reference>
<dbReference type="Gene3D" id="6.20.390.30">
    <property type="match status" value="1"/>
</dbReference>
<dbReference type="Proteomes" id="UP000681075">
    <property type="component" value="Unassembled WGS sequence"/>
</dbReference>
<dbReference type="PANTHER" id="PTHR11941:SF54">
    <property type="entry name" value="ENOYL-COA HYDRATASE, MITOCHONDRIAL"/>
    <property type="match status" value="1"/>
</dbReference>
<evidence type="ECO:0000313" key="2">
    <source>
        <dbReference type="Proteomes" id="UP000681075"/>
    </source>
</evidence>
<keyword evidence="2" id="KW-1185">Reference proteome</keyword>